<keyword evidence="2" id="KW-1185">Reference proteome</keyword>
<reference evidence="1 2" key="1">
    <citation type="submission" date="2018-05" db="EMBL/GenBank/DDBJ databases">
        <title>Genomic Encyclopedia of Type Strains, Phase I: the one thousand microbial genomes (KMG-I) project.</title>
        <authorList>
            <person name="Kyrpides N."/>
        </authorList>
    </citation>
    <scope>NUCLEOTIDE SEQUENCE [LARGE SCALE GENOMIC DNA]</scope>
    <source>
        <strain evidence="1 2">DSM 15611</strain>
    </source>
</reference>
<dbReference type="EMBL" id="QJJX01000008">
    <property type="protein sequence ID" value="PXX23000.1"/>
    <property type="molecule type" value="Genomic_DNA"/>
</dbReference>
<evidence type="ECO:0000313" key="2">
    <source>
        <dbReference type="Proteomes" id="UP000248314"/>
    </source>
</evidence>
<sequence>MLGNNTKIRILEILWFNHRLGIKVKTATWFYLYANTNGTRTLNLGVIGLPKCVW</sequence>
<evidence type="ECO:0000313" key="1">
    <source>
        <dbReference type="EMBL" id="PXX23000.1"/>
    </source>
</evidence>
<name>A0A318I1N7_9BACT</name>
<dbReference type="Proteomes" id="UP000248314">
    <property type="component" value="Unassembled WGS sequence"/>
</dbReference>
<comment type="caution">
    <text evidence="1">The sequence shown here is derived from an EMBL/GenBank/DDBJ whole genome shotgun (WGS) entry which is preliminary data.</text>
</comment>
<accession>A0A318I1N7</accession>
<organism evidence="1 2">
    <name type="scientific">Hoylesella shahii DSM 15611 = JCM 12083</name>
    <dbReference type="NCBI Taxonomy" id="1122991"/>
    <lineage>
        <taxon>Bacteria</taxon>
        <taxon>Pseudomonadati</taxon>
        <taxon>Bacteroidota</taxon>
        <taxon>Bacteroidia</taxon>
        <taxon>Bacteroidales</taxon>
        <taxon>Prevotellaceae</taxon>
        <taxon>Hoylesella</taxon>
    </lineage>
</organism>
<dbReference type="AlphaFoldDB" id="A0A318I1N7"/>
<proteinExistence type="predicted"/>
<gene>
    <name evidence="1" type="ORF">EJ73_00981</name>
</gene>
<protein>
    <submittedName>
        <fullName evidence="1">Uncharacterized protein</fullName>
    </submittedName>
</protein>